<name>A0A4Y8N5J9_9BURK</name>
<comment type="caution">
    <text evidence="1">The sequence shown here is derived from an EMBL/GenBank/DDBJ whole genome shotgun (WGS) entry which is preliminary data.</text>
</comment>
<proteinExistence type="predicted"/>
<protein>
    <submittedName>
        <fullName evidence="1">Uncharacterized protein</fullName>
    </submittedName>
</protein>
<gene>
    <name evidence="1" type="ORF">E2553_08370</name>
</gene>
<reference evidence="1 2" key="1">
    <citation type="submission" date="2019-03" db="EMBL/GenBank/DDBJ databases">
        <title>Complete Genome Sequence of Paraburkholderia dipogonis ICMP 19430T, a Nitrogen-fixing Symbiont of the South African Invasive Legume Dipogon lignosus in New Zealand.</title>
        <authorList>
            <person name="De Meyer S.E."/>
        </authorList>
    </citation>
    <scope>NUCLEOTIDE SEQUENCE [LARGE SCALE GENOMIC DNA]</scope>
    <source>
        <strain evidence="1 2">ICMP 19430</strain>
    </source>
</reference>
<sequence length="339" mass="37587">MMQSFLNTFKGKIIALAISVSALLGFLLKFEDQINDVSKRVQDHGFDKAAIETIYRVPVIRDWLGLRAVEDYHQTSVCLRGTSLMDLDRDHVSTDILVLYSQKNEINGCNKNDNPVTHALLLRGQGFNLQPIRSFNGIAGGTALFSTYAVGPLIFQEIISGASFPETQMYGFQNNRIEQIGIFHHVLGNASGEEEETPFFQYSPAPDGARVHVPDGYFEIKFSPLSRSYQTRQLDWNMIAPDDGHGVVLNIEDEDKPKFFANGGLLEVNSDHHASLAAQSLDRFYLDARCTVDGLTPVKSDLGAYTLGSSKSTRTITCTTRGETTYIDVSVSSTDDPFK</sequence>
<evidence type="ECO:0000313" key="2">
    <source>
        <dbReference type="Proteomes" id="UP000297385"/>
    </source>
</evidence>
<dbReference type="Proteomes" id="UP000297385">
    <property type="component" value="Unassembled WGS sequence"/>
</dbReference>
<evidence type="ECO:0000313" key="1">
    <source>
        <dbReference type="EMBL" id="TFE45034.1"/>
    </source>
</evidence>
<organism evidence="1 2">
    <name type="scientific">Paraburkholderia dipogonis</name>
    <dbReference type="NCBI Taxonomy" id="1211383"/>
    <lineage>
        <taxon>Bacteria</taxon>
        <taxon>Pseudomonadati</taxon>
        <taxon>Pseudomonadota</taxon>
        <taxon>Betaproteobacteria</taxon>
        <taxon>Burkholderiales</taxon>
        <taxon>Burkholderiaceae</taxon>
        <taxon>Paraburkholderia</taxon>
    </lineage>
</organism>
<dbReference type="AlphaFoldDB" id="A0A4Y8N5J9"/>
<dbReference type="RefSeq" id="WP_134456811.1">
    <property type="nucleotide sequence ID" value="NZ_JBHSSZ010000074.1"/>
</dbReference>
<accession>A0A4Y8N5J9</accession>
<dbReference type="EMBL" id="SNVI01000001">
    <property type="protein sequence ID" value="TFE45034.1"/>
    <property type="molecule type" value="Genomic_DNA"/>
</dbReference>